<sequence length="373" mass="41637">MSKAKLTPEQTAANIARVIELRKAGNTRLQIGQITKFQDRFIRQHMKGVEVATKPAKVTQLSVAASKVYPLAIRPQGCKDYELRNIAHEVYGTKLNEEKGITTTAYNKDTLYSIKKRVHEMAAGEMIDGEPVNPQFVMDWICDERPAASRVALEVASLELSRRFDEMLSEFLCEFMVEPESDELVLTEAQGKQRYAARRHMLKLAFPEFNVNGEPLEVLLARSESQTDKLESTQDLPVVQTPIKYFEAAVEPLEAVTDDITNNLDAFFEDVATAEESFISRGAPVSIKTEDDIFASVGVASVDQIKYSREKLDKHTSNLESLLSDDGVCIGLESKNIVAYGFDITKYLGGNNALSQKHSAIHPASFDYDSEPF</sequence>
<accession>A0A3M3MGG0</accession>
<evidence type="ECO:0000313" key="1">
    <source>
        <dbReference type="EMBL" id="RMO01369.1"/>
    </source>
</evidence>
<dbReference type="RefSeq" id="WP_074842651.1">
    <property type="nucleotide sequence ID" value="NZ_RBPB01000052.1"/>
</dbReference>
<gene>
    <name evidence="1" type="ORF">ALQ49_00766</name>
</gene>
<dbReference type="AlphaFoldDB" id="A0A3M3MGG0"/>
<reference evidence="1 2" key="1">
    <citation type="submission" date="2018-08" db="EMBL/GenBank/DDBJ databases">
        <title>Recombination of ecologically and evolutionarily significant loci maintains genetic cohesion in the Pseudomonas syringae species complex.</title>
        <authorList>
            <person name="Dillon M."/>
            <person name="Thakur S."/>
            <person name="Almeida R.N.D."/>
            <person name="Weir B.S."/>
            <person name="Guttman D.S."/>
        </authorList>
    </citation>
    <scope>NUCLEOTIDE SEQUENCE [LARGE SCALE GENOMIC DNA]</scope>
    <source>
        <strain evidence="1 2">1089_5</strain>
    </source>
</reference>
<name>A0A3M3MGG0_9PSED</name>
<organism evidence="1 2">
    <name type="scientific">Pseudomonas syringae pv. apii</name>
    <dbReference type="NCBI Taxonomy" id="81036"/>
    <lineage>
        <taxon>Bacteria</taxon>
        <taxon>Pseudomonadati</taxon>
        <taxon>Pseudomonadota</taxon>
        <taxon>Gammaproteobacteria</taxon>
        <taxon>Pseudomonadales</taxon>
        <taxon>Pseudomonadaceae</taxon>
        <taxon>Pseudomonas</taxon>
    </lineage>
</organism>
<dbReference type="Proteomes" id="UP000278062">
    <property type="component" value="Unassembled WGS sequence"/>
</dbReference>
<proteinExistence type="predicted"/>
<protein>
    <submittedName>
        <fullName evidence="1">Uncharacterized protein</fullName>
    </submittedName>
</protein>
<dbReference type="EMBL" id="RBPL01000025">
    <property type="protein sequence ID" value="RMO01369.1"/>
    <property type="molecule type" value="Genomic_DNA"/>
</dbReference>
<comment type="caution">
    <text evidence="1">The sequence shown here is derived from an EMBL/GenBank/DDBJ whole genome shotgun (WGS) entry which is preliminary data.</text>
</comment>
<evidence type="ECO:0000313" key="2">
    <source>
        <dbReference type="Proteomes" id="UP000278062"/>
    </source>
</evidence>